<accession>A0A232F9H3</accession>
<reference evidence="2 3" key="1">
    <citation type="journal article" date="2017" name="Curr. Biol.">
        <title>The Evolution of Venom by Co-option of Single-Copy Genes.</title>
        <authorList>
            <person name="Martinson E.O."/>
            <person name="Mrinalini"/>
            <person name="Kelkar Y.D."/>
            <person name="Chang C.H."/>
            <person name="Werren J.H."/>
        </authorList>
    </citation>
    <scope>NUCLEOTIDE SEQUENCE [LARGE SCALE GENOMIC DNA]</scope>
    <source>
        <strain evidence="2 3">Alberta</strain>
        <tissue evidence="2">Whole body</tissue>
    </source>
</reference>
<dbReference type="OrthoDB" id="6382204at2759"/>
<gene>
    <name evidence="2" type="ORF">TSAR_013344</name>
</gene>
<name>A0A232F9H3_9HYME</name>
<dbReference type="Proteomes" id="UP000215335">
    <property type="component" value="Unassembled WGS sequence"/>
</dbReference>
<evidence type="ECO:0000256" key="1">
    <source>
        <dbReference type="SAM" id="MobiDB-lite"/>
    </source>
</evidence>
<organism evidence="2 3">
    <name type="scientific">Trichomalopsis sarcophagae</name>
    <dbReference type="NCBI Taxonomy" id="543379"/>
    <lineage>
        <taxon>Eukaryota</taxon>
        <taxon>Metazoa</taxon>
        <taxon>Ecdysozoa</taxon>
        <taxon>Arthropoda</taxon>
        <taxon>Hexapoda</taxon>
        <taxon>Insecta</taxon>
        <taxon>Pterygota</taxon>
        <taxon>Neoptera</taxon>
        <taxon>Endopterygota</taxon>
        <taxon>Hymenoptera</taxon>
        <taxon>Apocrita</taxon>
        <taxon>Proctotrupomorpha</taxon>
        <taxon>Chalcidoidea</taxon>
        <taxon>Pteromalidae</taxon>
        <taxon>Pteromalinae</taxon>
        <taxon>Trichomalopsis</taxon>
    </lineage>
</organism>
<protein>
    <submittedName>
        <fullName evidence="2">Uncharacterized protein</fullName>
    </submittedName>
</protein>
<comment type="caution">
    <text evidence="2">The sequence shown here is derived from an EMBL/GenBank/DDBJ whole genome shotgun (WGS) entry which is preliminary data.</text>
</comment>
<evidence type="ECO:0000313" key="3">
    <source>
        <dbReference type="Proteomes" id="UP000215335"/>
    </source>
</evidence>
<dbReference type="AlphaFoldDB" id="A0A232F9H3"/>
<evidence type="ECO:0000313" key="2">
    <source>
        <dbReference type="EMBL" id="OXU27325.1"/>
    </source>
</evidence>
<sequence>MTFVVNPDAHDSTTKQIQSKLGNYSLVKHLLVDEPKRLFGIEGVPASPAPRGGFVKPADSKPPHGGRGGYPGQPVKHGSSSNDHRSHGLIPAKGPPSGSSSSSSSVGMAGSNSGAAGQSSSGLTGGSSASMQRQMHTASVRLPKLSFDGVSSKFSTPELEHILKWMEGVHECLRYCPRVEIERAAPLSLLRTKTRLKKPSGVSQSIISQVRNHQDRQLYSVLGSFPLSSADEK</sequence>
<proteinExistence type="predicted"/>
<dbReference type="STRING" id="543379.A0A232F9H3"/>
<keyword evidence="3" id="KW-1185">Reference proteome</keyword>
<feature type="compositionally biased region" description="Low complexity" evidence="1">
    <location>
        <begin position="97"/>
        <end position="130"/>
    </location>
</feature>
<dbReference type="EMBL" id="NNAY01000625">
    <property type="protein sequence ID" value="OXU27325.1"/>
    <property type="molecule type" value="Genomic_DNA"/>
</dbReference>
<feature type="region of interest" description="Disordered" evidence="1">
    <location>
        <begin position="43"/>
        <end position="136"/>
    </location>
</feature>